<proteinExistence type="predicted"/>
<keyword evidence="2" id="KW-1185">Reference proteome</keyword>
<evidence type="ECO:0000313" key="1">
    <source>
        <dbReference type="EMBL" id="NII41820.1"/>
    </source>
</evidence>
<evidence type="ECO:0000313" key="2">
    <source>
        <dbReference type="Proteomes" id="UP001318300"/>
    </source>
</evidence>
<name>A0ABX0T8L8_9MICO</name>
<gene>
    <name evidence="1" type="ORF">E9228_002478</name>
</gene>
<dbReference type="EMBL" id="JAAOYO010000004">
    <property type="protein sequence ID" value="NII41820.1"/>
    <property type="molecule type" value="Genomic_DNA"/>
</dbReference>
<accession>A0ABX0T8L8</accession>
<protein>
    <submittedName>
        <fullName evidence="1">Uncharacterized protein</fullName>
    </submittedName>
</protein>
<comment type="caution">
    <text evidence="1">The sequence shown here is derived from an EMBL/GenBank/DDBJ whole genome shotgun (WGS) entry which is preliminary data.</text>
</comment>
<organism evidence="1 2">
    <name type="scientific">Curtobacterium salicis</name>
    <dbReference type="NCBI Taxonomy" id="1779862"/>
    <lineage>
        <taxon>Bacteria</taxon>
        <taxon>Bacillati</taxon>
        <taxon>Actinomycetota</taxon>
        <taxon>Actinomycetes</taxon>
        <taxon>Micrococcales</taxon>
        <taxon>Microbacteriaceae</taxon>
        <taxon>Curtobacterium</taxon>
    </lineage>
</organism>
<dbReference type="Proteomes" id="UP001318300">
    <property type="component" value="Unassembled WGS sequence"/>
</dbReference>
<reference evidence="1 2" key="1">
    <citation type="submission" date="2020-03" db="EMBL/GenBank/DDBJ databases">
        <title>Above-ground endophytic microbial communities from plants in different locations in the United States.</title>
        <authorList>
            <person name="Frank C."/>
        </authorList>
    </citation>
    <scope>NUCLEOTIDE SEQUENCE [LARGE SCALE GENOMIC DNA]</scope>
    <source>
        <strain evidence="1 2">WW7</strain>
    </source>
</reference>
<sequence length="72" mass="8102">MTMGRFAQWYERWNTTLIDKMGPSQIGAGHPEGIDDRTVDRGCPICHQPLSLHTVIRPEGQVRSSTLVCPRP</sequence>